<dbReference type="InterPro" id="IPR058979">
    <property type="entry name" value="LysC-like"/>
</dbReference>
<dbReference type="OrthoDB" id="8004315at2"/>
<reference evidence="1 2" key="1">
    <citation type="submission" date="2017-08" db="EMBL/GenBank/DDBJ databases">
        <title>Pleomorphomonas carboxidotrophicus sp. nov., a new mesophilic hydrogenogenic carboxidotroph.</title>
        <authorList>
            <person name="Esquivel-Elizondo S."/>
            <person name="Krajmalnik-Brown R."/>
            <person name="Maldonado J."/>
        </authorList>
    </citation>
    <scope>NUCLEOTIDE SEQUENCE [LARGE SCALE GENOMIC DNA]</scope>
    <source>
        <strain evidence="1 2">SVCO-16</strain>
    </source>
</reference>
<dbReference type="EMBL" id="NQVN01000001">
    <property type="protein sequence ID" value="PIP00695.1"/>
    <property type="molecule type" value="Genomic_DNA"/>
</dbReference>
<comment type="caution">
    <text evidence="1">The sequence shown here is derived from an EMBL/GenBank/DDBJ whole genome shotgun (WGS) entry which is preliminary data.</text>
</comment>
<name>A0A2G9X186_9HYPH</name>
<dbReference type="AlphaFoldDB" id="A0A2G9X186"/>
<gene>
    <name evidence="1" type="ORF">CJ014_00900</name>
</gene>
<organism evidence="1 2">
    <name type="scientific">Pleomorphomonas carboxyditropha</name>
    <dbReference type="NCBI Taxonomy" id="2023338"/>
    <lineage>
        <taxon>Bacteria</taxon>
        <taxon>Pseudomonadati</taxon>
        <taxon>Pseudomonadota</taxon>
        <taxon>Alphaproteobacteria</taxon>
        <taxon>Hyphomicrobiales</taxon>
        <taxon>Pleomorphomonadaceae</taxon>
        <taxon>Pleomorphomonas</taxon>
    </lineage>
</organism>
<evidence type="ECO:0000313" key="2">
    <source>
        <dbReference type="Proteomes" id="UP000231070"/>
    </source>
</evidence>
<dbReference type="Pfam" id="PF23793">
    <property type="entry name" value="LysC"/>
    <property type="match status" value="1"/>
</dbReference>
<dbReference type="Proteomes" id="UP000231070">
    <property type="component" value="Unassembled WGS sequence"/>
</dbReference>
<keyword evidence="2" id="KW-1185">Reference proteome</keyword>
<proteinExistence type="predicted"/>
<accession>A0A2G9X186</accession>
<protein>
    <submittedName>
        <fullName evidence="1">Uncharacterized protein</fullName>
    </submittedName>
</protein>
<dbReference type="RefSeq" id="WP_133121787.1">
    <property type="nucleotide sequence ID" value="NZ_NQVN01000001.1"/>
</dbReference>
<evidence type="ECO:0000313" key="1">
    <source>
        <dbReference type="EMBL" id="PIP00695.1"/>
    </source>
</evidence>
<sequence length="124" mass="12977">MTVILALVVGFVVLKLLKFGVRLLPYVVVGVAVMFVTGGLTGCATRPTETVPVVTVLPPPPIPDSLLHCKSEPSVGRLATQRDAARYVLDLREAGADCRGKLDVVGGILRSDKANAAEISPGSK</sequence>